<protein>
    <recommendedName>
        <fullName evidence="2">DUF397 domain-containing protein</fullName>
    </recommendedName>
</protein>
<feature type="compositionally biased region" description="Polar residues" evidence="1">
    <location>
        <begin position="17"/>
        <end position="30"/>
    </location>
</feature>
<keyword evidence="4" id="KW-1185">Reference proteome</keyword>
<gene>
    <name evidence="3" type="ORF">GCM10009754_21700</name>
</gene>
<dbReference type="InterPro" id="IPR007278">
    <property type="entry name" value="DUF397"/>
</dbReference>
<evidence type="ECO:0000259" key="2">
    <source>
        <dbReference type="Pfam" id="PF04149"/>
    </source>
</evidence>
<feature type="region of interest" description="Disordered" evidence="1">
    <location>
        <begin position="1"/>
        <end position="30"/>
    </location>
</feature>
<feature type="domain" description="DUF397" evidence="2">
    <location>
        <begin position="26"/>
        <end position="74"/>
    </location>
</feature>
<evidence type="ECO:0000313" key="3">
    <source>
        <dbReference type="EMBL" id="GAA1952379.1"/>
    </source>
</evidence>
<organism evidence="3 4">
    <name type="scientific">Amycolatopsis minnesotensis</name>
    <dbReference type="NCBI Taxonomy" id="337894"/>
    <lineage>
        <taxon>Bacteria</taxon>
        <taxon>Bacillati</taxon>
        <taxon>Actinomycetota</taxon>
        <taxon>Actinomycetes</taxon>
        <taxon>Pseudonocardiales</taxon>
        <taxon>Pseudonocardiaceae</taxon>
        <taxon>Amycolatopsis</taxon>
    </lineage>
</organism>
<reference evidence="3 4" key="1">
    <citation type="journal article" date="2019" name="Int. J. Syst. Evol. Microbiol.">
        <title>The Global Catalogue of Microorganisms (GCM) 10K type strain sequencing project: providing services to taxonomists for standard genome sequencing and annotation.</title>
        <authorList>
            <consortium name="The Broad Institute Genomics Platform"/>
            <consortium name="The Broad Institute Genome Sequencing Center for Infectious Disease"/>
            <person name="Wu L."/>
            <person name="Ma J."/>
        </authorList>
    </citation>
    <scope>NUCLEOTIDE SEQUENCE [LARGE SCALE GENOMIC DNA]</scope>
    <source>
        <strain evidence="3 4">JCM 14545</strain>
    </source>
</reference>
<name>A0ABN2QHZ4_9PSEU</name>
<sequence length="83" mass="8720">MADSAGSRLRRRGEPTPSHTPGDTALTWNKSSYRNESGQDCVEATELGVGAAVRDAKAPSAGHLAVRPAAWSAFPVSADLRMP</sequence>
<proteinExistence type="predicted"/>
<accession>A0ABN2QHZ4</accession>
<evidence type="ECO:0000313" key="4">
    <source>
        <dbReference type="Proteomes" id="UP001501116"/>
    </source>
</evidence>
<comment type="caution">
    <text evidence="3">The sequence shown here is derived from an EMBL/GenBank/DDBJ whole genome shotgun (WGS) entry which is preliminary data.</text>
</comment>
<dbReference type="RefSeq" id="WP_344416316.1">
    <property type="nucleotide sequence ID" value="NZ_BAAANN010000007.1"/>
</dbReference>
<dbReference type="Pfam" id="PF04149">
    <property type="entry name" value="DUF397"/>
    <property type="match status" value="1"/>
</dbReference>
<evidence type="ECO:0000256" key="1">
    <source>
        <dbReference type="SAM" id="MobiDB-lite"/>
    </source>
</evidence>
<dbReference type="Proteomes" id="UP001501116">
    <property type="component" value="Unassembled WGS sequence"/>
</dbReference>
<dbReference type="EMBL" id="BAAANN010000007">
    <property type="protein sequence ID" value="GAA1952379.1"/>
    <property type="molecule type" value="Genomic_DNA"/>
</dbReference>